<evidence type="ECO:0000313" key="2">
    <source>
        <dbReference type="EMBL" id="JAW13043.1"/>
    </source>
</evidence>
<reference evidence="2" key="1">
    <citation type="journal article" date="2018" name="PLoS Negl. Trop. Dis.">
        <title>An insight into the salivary gland and fat body transcriptome of Panstrongylus lignarius (Hemiptera: Heteroptera), the main vector of Chagas disease in Peru.</title>
        <authorList>
            <person name="Nevoa J.C."/>
            <person name="Mendes M.T."/>
            <person name="da Silva M.V."/>
            <person name="Soares S.C."/>
            <person name="Oliveira C.J.F."/>
            <person name="Ribeiro J.M.C."/>
        </authorList>
    </citation>
    <scope>NUCLEOTIDE SEQUENCE</scope>
</reference>
<accession>A0A224XXW7</accession>
<feature type="signal peptide" evidence="1">
    <location>
        <begin position="1"/>
        <end position="20"/>
    </location>
</feature>
<keyword evidence="1" id="KW-0732">Signal</keyword>
<dbReference type="EMBL" id="GFTR01003383">
    <property type="protein sequence ID" value="JAW13043.1"/>
    <property type="molecule type" value="Transcribed_RNA"/>
</dbReference>
<evidence type="ECO:0000256" key="1">
    <source>
        <dbReference type="SAM" id="SignalP"/>
    </source>
</evidence>
<sequence>MKSFIILFSALVLAQGLTETEVINEKDVEEFLNKYFELKKLAEEVKQFQETQKISSLQFATRMARLPPQCLPIETQFVEASDSDACNNLTVSLGKVWDLAIDINNWAFDVGAKVCGKFFGLIHCANINPATALKCFINDVKELKRIIDLYKPDVMKYENKIVALGKELKVEFHKCFKVHGKTQALAEQMIVEAQLCNETRNH</sequence>
<feature type="chain" id="PRO_5012171893" evidence="1">
    <location>
        <begin position="21"/>
        <end position="202"/>
    </location>
</feature>
<dbReference type="AlphaFoldDB" id="A0A224XXW7"/>
<organism evidence="2">
    <name type="scientific">Panstrongylus lignarius</name>
    <dbReference type="NCBI Taxonomy" id="156445"/>
    <lineage>
        <taxon>Eukaryota</taxon>
        <taxon>Metazoa</taxon>
        <taxon>Ecdysozoa</taxon>
        <taxon>Arthropoda</taxon>
        <taxon>Hexapoda</taxon>
        <taxon>Insecta</taxon>
        <taxon>Pterygota</taxon>
        <taxon>Neoptera</taxon>
        <taxon>Paraneoptera</taxon>
        <taxon>Hemiptera</taxon>
        <taxon>Heteroptera</taxon>
        <taxon>Panheteroptera</taxon>
        <taxon>Cimicomorpha</taxon>
        <taxon>Reduviidae</taxon>
        <taxon>Triatominae</taxon>
        <taxon>Panstrongylus</taxon>
    </lineage>
</organism>
<protein>
    <submittedName>
        <fullName evidence="2">Putative secreted protein</fullName>
    </submittedName>
</protein>
<name>A0A224XXW7_9HEMI</name>
<proteinExistence type="predicted"/>